<organism evidence="1 2">
    <name type="scientific">Phyllosticta citriasiana</name>
    <dbReference type="NCBI Taxonomy" id="595635"/>
    <lineage>
        <taxon>Eukaryota</taxon>
        <taxon>Fungi</taxon>
        <taxon>Dikarya</taxon>
        <taxon>Ascomycota</taxon>
        <taxon>Pezizomycotina</taxon>
        <taxon>Dothideomycetes</taxon>
        <taxon>Dothideomycetes incertae sedis</taxon>
        <taxon>Botryosphaeriales</taxon>
        <taxon>Phyllostictaceae</taxon>
        <taxon>Phyllosticta</taxon>
    </lineage>
</organism>
<evidence type="ECO:0000313" key="2">
    <source>
        <dbReference type="Proteomes" id="UP001363622"/>
    </source>
</evidence>
<keyword evidence="2" id="KW-1185">Reference proteome</keyword>
<sequence length="189" mass="20818">MSLNLGLALCCVGQSIFNAQTTGYACTRSLFFTSVFPFSTSHSFLFQLARLLRLLPVAQRLATQMPHSDLGTTFNWEDEDAGHGTERSSMAHSGGVSFTCWFRNFAALYTAGLGWLPGSKRIEAIRCTARALPLKSRSGAQLRENSAFIYLLSIYLLVQSQINSICLPCIARTSLITHPHQHIMSSKPA</sequence>
<evidence type="ECO:0000313" key="1">
    <source>
        <dbReference type="EMBL" id="KAK7521700.1"/>
    </source>
</evidence>
<reference evidence="1 2" key="1">
    <citation type="submission" date="2024-04" db="EMBL/GenBank/DDBJ databases">
        <title>Phyllosticta paracitricarpa is synonymous to the EU quarantine fungus P. citricarpa based on phylogenomic analyses.</title>
        <authorList>
            <consortium name="Lawrence Berkeley National Laboratory"/>
            <person name="Van Ingen-Buijs V.A."/>
            <person name="Van Westerhoven A.C."/>
            <person name="Haridas S."/>
            <person name="Skiadas P."/>
            <person name="Martin F."/>
            <person name="Groenewald J.Z."/>
            <person name="Crous P.W."/>
            <person name="Seidl M.F."/>
        </authorList>
    </citation>
    <scope>NUCLEOTIDE SEQUENCE [LARGE SCALE GENOMIC DNA]</scope>
    <source>
        <strain evidence="1 2">CBS 123371</strain>
    </source>
</reference>
<proteinExistence type="predicted"/>
<comment type="caution">
    <text evidence="1">The sequence shown here is derived from an EMBL/GenBank/DDBJ whole genome shotgun (WGS) entry which is preliminary data.</text>
</comment>
<protein>
    <recommendedName>
        <fullName evidence="3">Secreted protein</fullName>
    </recommendedName>
</protein>
<dbReference type="Proteomes" id="UP001363622">
    <property type="component" value="Unassembled WGS sequence"/>
</dbReference>
<name>A0ABR1KU42_9PEZI</name>
<gene>
    <name evidence="1" type="ORF">IWZ03DRAFT_99859</name>
</gene>
<evidence type="ECO:0008006" key="3">
    <source>
        <dbReference type="Google" id="ProtNLM"/>
    </source>
</evidence>
<accession>A0ABR1KU42</accession>
<dbReference type="EMBL" id="JBBPHU010000002">
    <property type="protein sequence ID" value="KAK7521700.1"/>
    <property type="molecule type" value="Genomic_DNA"/>
</dbReference>